<keyword evidence="9" id="KW-1185">Reference proteome</keyword>
<organism evidence="8 9">
    <name type="scientific">Oxytricha trifallax</name>
    <dbReference type="NCBI Taxonomy" id="1172189"/>
    <lineage>
        <taxon>Eukaryota</taxon>
        <taxon>Sar</taxon>
        <taxon>Alveolata</taxon>
        <taxon>Ciliophora</taxon>
        <taxon>Intramacronucleata</taxon>
        <taxon>Spirotrichea</taxon>
        <taxon>Stichotrichia</taxon>
        <taxon>Sporadotrichida</taxon>
        <taxon>Oxytrichidae</taxon>
        <taxon>Oxytrichinae</taxon>
        <taxon>Oxytricha</taxon>
    </lineage>
</organism>
<dbReference type="EMBL" id="ARYC01015141">
    <property type="protein sequence ID" value="KEJ82578.1"/>
    <property type="molecule type" value="Genomic_DNA"/>
</dbReference>
<evidence type="ECO:0000256" key="2">
    <source>
        <dbReference type="ARBA" id="ARBA00022603"/>
    </source>
</evidence>
<evidence type="ECO:0000256" key="1">
    <source>
        <dbReference type="ARBA" id="ARBA00012160"/>
    </source>
</evidence>
<dbReference type="GO" id="GO:0036396">
    <property type="term" value="C:RNA N6-methyladenosine methyltransferase complex"/>
    <property type="evidence" value="ECO:0007669"/>
    <property type="project" value="TreeGrafter"/>
</dbReference>
<feature type="coiled-coil region" evidence="7">
    <location>
        <begin position="68"/>
        <end position="95"/>
    </location>
</feature>
<keyword evidence="3" id="KW-0808">Transferase</keyword>
<dbReference type="GO" id="GO:0005634">
    <property type="term" value="C:nucleus"/>
    <property type="evidence" value="ECO:0007669"/>
    <property type="project" value="TreeGrafter"/>
</dbReference>
<dbReference type="PROSITE" id="PS51143">
    <property type="entry name" value="MT_A70"/>
    <property type="match status" value="1"/>
</dbReference>
<reference evidence="9" key="1">
    <citation type="journal article" date="2014" name="Cell">
        <title>The Architecture of a Scrambled Genome Reveals Massive Levels of Genomic Rearrangement during Development.</title>
        <authorList>
            <person name="Chen X."/>
            <person name="Bracht J.R."/>
            <person name="Goldman A.D."/>
            <person name="Dolzhenko E."/>
            <person name="Clay D.M."/>
            <person name="Swart E.C."/>
            <person name="Perlman D.H."/>
            <person name="Doak T.G."/>
            <person name="Stuart A."/>
            <person name="Amemiya C.T."/>
            <person name="Sebra R.P."/>
            <person name="Landweber L.F."/>
        </authorList>
    </citation>
    <scope>NUCLEOTIDE SEQUENCE [LARGE SCALE GENOMIC DNA]</scope>
    <source>
        <strain evidence="9">JRB310</strain>
    </source>
</reference>
<dbReference type="InterPro" id="IPR029063">
    <property type="entry name" value="SAM-dependent_MTases_sf"/>
</dbReference>
<evidence type="ECO:0000256" key="7">
    <source>
        <dbReference type="SAM" id="Coils"/>
    </source>
</evidence>
<accession>A0A073HX69</accession>
<comment type="catalytic activity">
    <reaction evidence="5">
        <text>an adenosine in mRNA + S-adenosyl-L-methionine = an N(6)-methyladenosine in mRNA + S-adenosyl-L-homocysteine + H(+)</text>
        <dbReference type="Rhea" id="RHEA:55584"/>
        <dbReference type="Rhea" id="RHEA-COMP:12414"/>
        <dbReference type="Rhea" id="RHEA-COMP:12417"/>
        <dbReference type="ChEBI" id="CHEBI:15378"/>
        <dbReference type="ChEBI" id="CHEBI:57856"/>
        <dbReference type="ChEBI" id="CHEBI:59789"/>
        <dbReference type="ChEBI" id="CHEBI:74411"/>
        <dbReference type="ChEBI" id="CHEBI:74449"/>
        <dbReference type="EC" id="2.1.1.348"/>
    </reaction>
</comment>
<evidence type="ECO:0000256" key="4">
    <source>
        <dbReference type="ARBA" id="ARBA00022691"/>
    </source>
</evidence>
<keyword evidence="2" id="KW-0489">Methyltransferase</keyword>
<evidence type="ECO:0000313" key="8">
    <source>
        <dbReference type="EMBL" id="KEJ82578.1"/>
    </source>
</evidence>
<dbReference type="GO" id="GO:0032259">
    <property type="term" value="P:methylation"/>
    <property type="evidence" value="ECO:0007669"/>
    <property type="project" value="UniProtKB-KW"/>
</dbReference>
<comment type="similarity">
    <text evidence="6">Belongs to the MT-A70-like family.</text>
</comment>
<dbReference type="PANTHER" id="PTHR12829">
    <property type="entry name" value="N6-ADENOSINE-METHYLTRANSFERASE"/>
    <property type="match status" value="1"/>
</dbReference>
<protein>
    <recommendedName>
        <fullName evidence="1">mRNA m(6)A methyltransferase</fullName>
        <ecNumber evidence="1">2.1.1.348</ecNumber>
    </recommendedName>
</protein>
<evidence type="ECO:0000256" key="3">
    <source>
        <dbReference type="ARBA" id="ARBA00022679"/>
    </source>
</evidence>
<proteinExistence type="inferred from homology"/>
<gene>
    <name evidence="8" type="ORF">OXYTRIMIC_254</name>
</gene>
<sequence>MKILKDRNQQQQQFECEICKKPHKTLSGKEKHKTRNHLGLYGPSLLKKEKELLGQDLQAKTIEFDNFKQLKNEEIRELVDRITVLETENRVLKQQNVKLGKKKSSQTKIQMQKETNALINEITSNYAAYNINLLDGEVMAQFNQELCGKLADVVISDMPFPETMINFKYDIQTLQHLMNFQIEQIQENGYLFFWVTKKKLTFGLDFFKKHKYAYIDMIIWEKVDENGNFEGGPGYYLDHQFEICLIGRKGQVFQQMHLHTLPDIIRAPRRIASQKPNELYEIIYQLIPNARIIEAFARTNNIRRNHICLGNQIKDEKIRHLKYGKIV</sequence>
<dbReference type="AlphaFoldDB" id="A0A073HX69"/>
<dbReference type="SUPFAM" id="SSF53335">
    <property type="entry name" value="S-adenosyl-L-methionine-dependent methyltransferases"/>
    <property type="match status" value="1"/>
</dbReference>
<name>A0A073HX69_9SPIT</name>
<dbReference type="Pfam" id="PF05063">
    <property type="entry name" value="MT-A70"/>
    <property type="match status" value="1"/>
</dbReference>
<evidence type="ECO:0000256" key="5">
    <source>
        <dbReference type="ARBA" id="ARBA00048957"/>
    </source>
</evidence>
<dbReference type="EC" id="2.1.1.348" evidence="1"/>
<evidence type="ECO:0000256" key="6">
    <source>
        <dbReference type="PROSITE-ProRule" id="PRU00489"/>
    </source>
</evidence>
<comment type="caution">
    <text evidence="8">The sequence shown here is derived from an EMBL/GenBank/DDBJ whole genome shotgun (WGS) entry which is preliminary data.</text>
</comment>
<keyword evidence="4" id="KW-0949">S-adenosyl-L-methionine</keyword>
<dbReference type="Proteomes" id="UP000053232">
    <property type="component" value="Unassembled WGS sequence"/>
</dbReference>
<keyword evidence="7" id="KW-0175">Coiled coil</keyword>
<dbReference type="PANTHER" id="PTHR12829:SF7">
    <property type="entry name" value="N6-ADENOSINE-METHYLTRANSFERASE CATALYTIC SUBUNIT"/>
    <property type="match status" value="1"/>
</dbReference>
<dbReference type="InterPro" id="IPR007757">
    <property type="entry name" value="MT-A70-like"/>
</dbReference>
<evidence type="ECO:0000313" key="9">
    <source>
        <dbReference type="Proteomes" id="UP000053232"/>
    </source>
</evidence>
<dbReference type="GO" id="GO:0001734">
    <property type="term" value="F:mRNA m(6)A methyltransferase activity"/>
    <property type="evidence" value="ECO:0007669"/>
    <property type="project" value="UniProtKB-EC"/>
</dbReference>